<dbReference type="OrthoDB" id="5569432at2"/>
<evidence type="ECO:0000313" key="3">
    <source>
        <dbReference type="Proteomes" id="UP000305881"/>
    </source>
</evidence>
<feature type="signal peptide" evidence="1">
    <location>
        <begin position="1"/>
        <end position="20"/>
    </location>
</feature>
<feature type="chain" id="PRO_5020757205" evidence="1">
    <location>
        <begin position="21"/>
        <end position="139"/>
    </location>
</feature>
<dbReference type="RefSeq" id="WP_017839174.1">
    <property type="nucleotide sequence ID" value="NZ_CP035467.1"/>
</dbReference>
<dbReference type="AlphaFoldDB" id="A0A4P9UQZ8"/>
<organism evidence="2 3">
    <name type="scientific">Methylotuvimicrobium buryatense</name>
    <name type="common">Methylomicrobium buryatense</name>
    <dbReference type="NCBI Taxonomy" id="95641"/>
    <lineage>
        <taxon>Bacteria</taxon>
        <taxon>Pseudomonadati</taxon>
        <taxon>Pseudomonadota</taxon>
        <taxon>Gammaproteobacteria</taxon>
        <taxon>Methylococcales</taxon>
        <taxon>Methylococcaceae</taxon>
        <taxon>Methylotuvimicrobium</taxon>
    </lineage>
</organism>
<proteinExistence type="predicted"/>
<reference evidence="3" key="1">
    <citation type="journal article" date="2019" name="J. Bacteriol.">
        <title>A Mutagenic Screen Identifies a TonB-Dependent Receptor Required for the Lanthanide Metal Switch in the Type I Methanotroph 'Methylotuvimicrobium buryatense' 5GB1C.</title>
        <authorList>
            <person name="Groom J.D."/>
            <person name="Ford S.M."/>
            <person name="Pesesky M.W."/>
            <person name="Lidstrom M.E."/>
        </authorList>
    </citation>
    <scope>NUCLEOTIDE SEQUENCE [LARGE SCALE GENOMIC DNA]</scope>
    <source>
        <strain evidence="3">5GB1C</strain>
    </source>
</reference>
<name>A0A4P9UQZ8_METBY</name>
<sequence length="139" mass="16528">MRILSALLLSVLTLSLTACGRSEQINGRSSSTAYRSVKMLKERLPPEKRIEFEISFWTIRDAYKDTAEFLSQVDGKNPDEVIETGREIYQQRKNQGFREYQQYSSWEEMIDKYARERREQDRHIKPDQRDKANDVLYKL</sequence>
<dbReference type="Proteomes" id="UP000305881">
    <property type="component" value="Chromosome"/>
</dbReference>
<dbReference type="PROSITE" id="PS51257">
    <property type="entry name" value="PROKAR_LIPOPROTEIN"/>
    <property type="match status" value="1"/>
</dbReference>
<keyword evidence="3" id="KW-1185">Reference proteome</keyword>
<keyword evidence="1" id="KW-0732">Signal</keyword>
<dbReference type="KEGG" id="mbur:EQU24_12545"/>
<dbReference type="EMBL" id="CP035467">
    <property type="protein sequence ID" value="QCW82973.1"/>
    <property type="molecule type" value="Genomic_DNA"/>
</dbReference>
<evidence type="ECO:0000313" key="2">
    <source>
        <dbReference type="EMBL" id="QCW82973.1"/>
    </source>
</evidence>
<dbReference type="STRING" id="675511.GCA_000341735_00532"/>
<protein>
    <submittedName>
        <fullName evidence="2">Uncharacterized protein</fullName>
    </submittedName>
</protein>
<evidence type="ECO:0000256" key="1">
    <source>
        <dbReference type="SAM" id="SignalP"/>
    </source>
</evidence>
<gene>
    <name evidence="2" type="ORF">EQU24_12545</name>
</gene>
<accession>A0A4P9UQZ8</accession>